<dbReference type="EMBL" id="JBAHYK010003722">
    <property type="protein sequence ID" value="KAL0563262.1"/>
    <property type="molecule type" value="Genomic_DNA"/>
</dbReference>
<reference evidence="2 3" key="1">
    <citation type="submission" date="2024-02" db="EMBL/GenBank/DDBJ databases">
        <title>A draft genome for the cacao thread blight pathogen Marasmius crinis-equi.</title>
        <authorList>
            <person name="Cohen S.P."/>
            <person name="Baruah I.K."/>
            <person name="Amoako-Attah I."/>
            <person name="Bukari Y."/>
            <person name="Meinhardt L.W."/>
            <person name="Bailey B.A."/>
        </authorList>
    </citation>
    <scope>NUCLEOTIDE SEQUENCE [LARGE SCALE GENOMIC DNA]</scope>
    <source>
        <strain evidence="2 3">GH-76</strain>
    </source>
</reference>
<feature type="non-terminal residue" evidence="2">
    <location>
        <position position="401"/>
    </location>
</feature>
<evidence type="ECO:0000313" key="3">
    <source>
        <dbReference type="Proteomes" id="UP001465976"/>
    </source>
</evidence>
<sequence>MAQRLKILLESSPALAVHIKELRMRNTDDGDDDQPVYRASRGWLEDDASLPQILPRLTNLERIYLAGSMSEALLEMSAVPSAVKTALFETWKSPKLTHIGFQCVQFASFKELLSVVSECAAVQSITFFAVDVDDDFDFPAELQSETQNHAQIINPADSDASVSDSHPAGSSEPVQKPPSAGAVDKPQQAIESLALFMEPELSSRFCAWLLGPQSNLSLSSLQKFSLVAELKDNLKVVHRVIQASTTLKEMNITIIAGDETYTVPFDISSLRVIHLGIDLAADEPEQCQTTLNWWCDNLTSSSTLSLSHFNIYILTEYDGLVNFDYNQPAWERLDGILSADDCSIKLRVQIKCLEDEDNIGVPTKRTLEPELLKKLEDKFPRMRDKSRLEVGQMRESIFSHL</sequence>
<proteinExistence type="predicted"/>
<accession>A0ABR3EK36</accession>
<feature type="region of interest" description="Disordered" evidence="1">
    <location>
        <begin position="157"/>
        <end position="183"/>
    </location>
</feature>
<evidence type="ECO:0000256" key="1">
    <source>
        <dbReference type="SAM" id="MobiDB-lite"/>
    </source>
</evidence>
<name>A0ABR3EK36_9AGAR</name>
<dbReference type="Proteomes" id="UP001465976">
    <property type="component" value="Unassembled WGS sequence"/>
</dbReference>
<keyword evidence="3" id="KW-1185">Reference proteome</keyword>
<protein>
    <submittedName>
        <fullName evidence="2">Uncharacterized protein</fullName>
    </submittedName>
</protein>
<evidence type="ECO:0000313" key="2">
    <source>
        <dbReference type="EMBL" id="KAL0563262.1"/>
    </source>
</evidence>
<gene>
    <name evidence="2" type="ORF">V5O48_018811</name>
</gene>
<organism evidence="2 3">
    <name type="scientific">Marasmius crinis-equi</name>
    <dbReference type="NCBI Taxonomy" id="585013"/>
    <lineage>
        <taxon>Eukaryota</taxon>
        <taxon>Fungi</taxon>
        <taxon>Dikarya</taxon>
        <taxon>Basidiomycota</taxon>
        <taxon>Agaricomycotina</taxon>
        <taxon>Agaricomycetes</taxon>
        <taxon>Agaricomycetidae</taxon>
        <taxon>Agaricales</taxon>
        <taxon>Marasmiineae</taxon>
        <taxon>Marasmiaceae</taxon>
        <taxon>Marasmius</taxon>
    </lineage>
</organism>
<comment type="caution">
    <text evidence="2">The sequence shown here is derived from an EMBL/GenBank/DDBJ whole genome shotgun (WGS) entry which is preliminary data.</text>
</comment>